<dbReference type="AlphaFoldDB" id="A0A917BIQ0"/>
<feature type="domain" description="TY-Chap N-terminal" evidence="3">
    <location>
        <begin position="7"/>
        <end position="88"/>
    </location>
</feature>
<keyword evidence="6" id="KW-1185">Reference proteome</keyword>
<feature type="domain" description="TY-Chap C-terminal" evidence="4">
    <location>
        <begin position="281"/>
        <end position="368"/>
    </location>
</feature>
<accession>A0A917BIQ0</accession>
<name>A0A917BIQ0_9MICO</name>
<evidence type="ECO:0000259" key="4">
    <source>
        <dbReference type="Pfam" id="PF22554"/>
    </source>
</evidence>
<dbReference type="InterPro" id="IPR054343">
    <property type="entry name" value="TY-Chap_M"/>
</dbReference>
<dbReference type="Gene3D" id="3.30.1460.10">
    <property type="match status" value="1"/>
</dbReference>
<proteinExistence type="predicted"/>
<dbReference type="Pfam" id="PF22551">
    <property type="entry name" value="TY-Chap1"/>
    <property type="match status" value="1"/>
</dbReference>
<dbReference type="Pfam" id="PF22554">
    <property type="entry name" value="Chap-C"/>
    <property type="match status" value="1"/>
</dbReference>
<feature type="domain" description="TY-Chap central" evidence="2">
    <location>
        <begin position="125"/>
        <end position="254"/>
    </location>
</feature>
<evidence type="ECO:0000313" key="6">
    <source>
        <dbReference type="Proteomes" id="UP000605670"/>
    </source>
</evidence>
<evidence type="ECO:0000259" key="2">
    <source>
        <dbReference type="Pfam" id="PF22551"/>
    </source>
</evidence>
<dbReference type="InterPro" id="IPR054342">
    <property type="entry name" value="TY-Chap_C"/>
</dbReference>
<gene>
    <name evidence="5" type="ORF">GCM10011366_11710</name>
</gene>
<dbReference type="Proteomes" id="UP000605670">
    <property type="component" value="Unassembled WGS sequence"/>
</dbReference>
<dbReference type="Pfam" id="PF22552">
    <property type="entry name" value="TY-Chap3"/>
    <property type="match status" value="1"/>
</dbReference>
<evidence type="ECO:0000256" key="1">
    <source>
        <dbReference type="SAM" id="MobiDB-lite"/>
    </source>
</evidence>
<dbReference type="EMBL" id="BMEM01000001">
    <property type="protein sequence ID" value="GGF45641.1"/>
    <property type="molecule type" value="Genomic_DNA"/>
</dbReference>
<dbReference type="SUPFAM" id="SSF69635">
    <property type="entry name" value="Type III secretory system chaperone-like"/>
    <property type="match status" value="1"/>
</dbReference>
<dbReference type="InterPro" id="IPR054344">
    <property type="entry name" value="TY-Chap_N"/>
</dbReference>
<evidence type="ECO:0000313" key="5">
    <source>
        <dbReference type="EMBL" id="GGF45641.1"/>
    </source>
</evidence>
<protein>
    <submittedName>
        <fullName evidence="5">Uncharacterized protein</fullName>
    </submittedName>
</protein>
<reference evidence="5" key="1">
    <citation type="journal article" date="2014" name="Int. J. Syst. Evol. Microbiol.">
        <title>Complete genome sequence of Corynebacterium casei LMG S-19264T (=DSM 44701T), isolated from a smear-ripened cheese.</title>
        <authorList>
            <consortium name="US DOE Joint Genome Institute (JGI-PGF)"/>
            <person name="Walter F."/>
            <person name="Albersmeier A."/>
            <person name="Kalinowski J."/>
            <person name="Ruckert C."/>
        </authorList>
    </citation>
    <scope>NUCLEOTIDE SEQUENCE</scope>
    <source>
        <strain evidence="5">CGMCC 1.12160</strain>
    </source>
</reference>
<evidence type="ECO:0000259" key="3">
    <source>
        <dbReference type="Pfam" id="PF22552"/>
    </source>
</evidence>
<reference evidence="5" key="2">
    <citation type="submission" date="2020-09" db="EMBL/GenBank/DDBJ databases">
        <authorList>
            <person name="Sun Q."/>
            <person name="Zhou Y."/>
        </authorList>
    </citation>
    <scope>NUCLEOTIDE SEQUENCE</scope>
    <source>
        <strain evidence="5">CGMCC 1.12160</strain>
    </source>
</reference>
<organism evidence="5 6">
    <name type="scientific">Ornithinimicrobium tianjinense</name>
    <dbReference type="NCBI Taxonomy" id="1195761"/>
    <lineage>
        <taxon>Bacteria</taxon>
        <taxon>Bacillati</taxon>
        <taxon>Actinomycetota</taxon>
        <taxon>Actinomycetes</taxon>
        <taxon>Micrococcales</taxon>
        <taxon>Ornithinimicrobiaceae</taxon>
        <taxon>Ornithinimicrobium</taxon>
    </lineage>
</organism>
<comment type="caution">
    <text evidence="5">The sequence shown here is derived from an EMBL/GenBank/DDBJ whole genome shotgun (WGS) entry which is preliminary data.</text>
</comment>
<feature type="region of interest" description="Disordered" evidence="1">
    <location>
        <begin position="257"/>
        <end position="279"/>
    </location>
</feature>
<sequence>MTTDDIASPVVQVVADQDVLHATLLAPSGVVQWPDPARRDHLLSLGWQATEGGTAYRMQLPRTHAHLLAAVLTDTLQEVVGTPHPAFLDAGALSISAPDEPQPAEEAPRPQIDLDQAVLVDSPAELREAVETTLHAALGHPPRRDADGDIPILYGSALVYVRTADSQPVVSIFAIVVQDVGDLEAARREVLILSRRSVFTKFHLVGRQIIASVAIPSLPFVPRHLVGMVELVGRELDALDDDLALLVHGRRWLDVMSGSPAPPTGPEQDAPDLPTHQDEAPLPQELLTLLQMDAHGTGVAPAVVAEVCHRDRALILRLVRLAEEQTISCRRSVQAARSTGDVDAARAATGELRGWQSTVKDLRAALRHLVSFGPGPDADSS</sequence>